<evidence type="ECO:0000256" key="8">
    <source>
        <dbReference type="ARBA" id="ARBA00022898"/>
    </source>
</evidence>
<name>A0ABW0CQI8_STRCD</name>
<comment type="caution">
    <text evidence="14">The sequence shown here is derived from an EMBL/GenBank/DDBJ whole genome shotgun (WGS) entry which is preliminary data.</text>
</comment>
<dbReference type="PANTHER" id="PTHR13693:SF100">
    <property type="entry name" value="8-AMINO-7-OXONONANOATE SYNTHASE"/>
    <property type="match status" value="1"/>
</dbReference>
<keyword evidence="8 12" id="KW-0663">Pyridoxal phosphate</keyword>
<evidence type="ECO:0000259" key="13">
    <source>
        <dbReference type="Pfam" id="PF00155"/>
    </source>
</evidence>
<gene>
    <name evidence="14" type="ORF">ACFPQ9_30200</name>
</gene>
<organism evidence="14 15">
    <name type="scientific">Streptomyces coerulescens</name>
    <dbReference type="NCBI Taxonomy" id="29304"/>
    <lineage>
        <taxon>Bacteria</taxon>
        <taxon>Bacillati</taxon>
        <taxon>Actinomycetota</taxon>
        <taxon>Actinomycetes</taxon>
        <taxon>Kitasatosporales</taxon>
        <taxon>Streptomycetaceae</taxon>
        <taxon>Streptomyces</taxon>
    </lineage>
</organism>
<dbReference type="InterPro" id="IPR001917">
    <property type="entry name" value="Aminotrans_II_pyridoxalP_BS"/>
</dbReference>
<comment type="similarity">
    <text evidence="3">Belongs to the class-II pyridoxal-phosphate-dependent aminotransferase family. BioF subfamily.</text>
</comment>
<dbReference type="SUPFAM" id="SSF53383">
    <property type="entry name" value="PLP-dependent transferases"/>
    <property type="match status" value="1"/>
</dbReference>
<feature type="domain" description="Aminotransferase class I/classII large" evidence="13">
    <location>
        <begin position="31"/>
        <end position="370"/>
    </location>
</feature>
<dbReference type="PROSITE" id="PS00599">
    <property type="entry name" value="AA_TRANSFER_CLASS_2"/>
    <property type="match status" value="1"/>
</dbReference>
<dbReference type="Gene3D" id="3.90.1150.10">
    <property type="entry name" value="Aspartate Aminotransferase, domain 1"/>
    <property type="match status" value="1"/>
</dbReference>
<evidence type="ECO:0000256" key="2">
    <source>
        <dbReference type="ARBA" id="ARBA00004746"/>
    </source>
</evidence>
<evidence type="ECO:0000256" key="1">
    <source>
        <dbReference type="ARBA" id="ARBA00001933"/>
    </source>
</evidence>
<dbReference type="EMBL" id="JBHSKM010000024">
    <property type="protein sequence ID" value="MFC5218116.1"/>
    <property type="molecule type" value="Genomic_DNA"/>
</dbReference>
<dbReference type="InterPro" id="IPR015422">
    <property type="entry name" value="PyrdxlP-dep_Trfase_small"/>
</dbReference>
<evidence type="ECO:0000313" key="14">
    <source>
        <dbReference type="EMBL" id="MFC5218116.1"/>
    </source>
</evidence>
<evidence type="ECO:0000256" key="9">
    <source>
        <dbReference type="ARBA" id="ARBA00032610"/>
    </source>
</evidence>
<dbReference type="Pfam" id="PF00155">
    <property type="entry name" value="Aminotran_1_2"/>
    <property type="match status" value="1"/>
</dbReference>
<sequence>MAFGWIDEQAELRRSAGLVRTLRPRPADSPLLDLASNDYLGLARHPEVTEGAARAARTWGGGATGSRLVTGTTQLHAELERELAGFCGFEAALVLSSGYAANLAAVTALAPHGSLIVSDAGNHASLIDGCRLARGTTQVVPHSEPEAVRKALHTHEGTAVVVSDTVFSVDGDAAPLAEYAEACRERGAGLLVDDAHGLGVLGEGGRGAAQAVGLAGADDVVVTVTLSKSFGSQGGAVLGPARVIEHLVNTARTFIFDTGLAPASAGAALAALRLLRREPARAARAGAVARELHARLTAAGLEAVRPDAAVVSVRAPSPEKAVRWAAECRAAGLAVGCFRPPSVPDGISRLRLTARADLSEAEIERAVRVIGETRP</sequence>
<dbReference type="Proteomes" id="UP001596263">
    <property type="component" value="Unassembled WGS sequence"/>
</dbReference>
<dbReference type="GO" id="GO:0008710">
    <property type="term" value="F:8-amino-7-oxononanoate synthase activity"/>
    <property type="evidence" value="ECO:0007669"/>
    <property type="project" value="UniProtKB-EC"/>
</dbReference>
<proteinExistence type="inferred from homology"/>
<dbReference type="InterPro" id="IPR004839">
    <property type="entry name" value="Aminotransferase_I/II_large"/>
</dbReference>
<keyword evidence="6 14" id="KW-0808">Transferase</keyword>
<keyword evidence="7" id="KW-0093">Biotin biosynthesis</keyword>
<evidence type="ECO:0000256" key="7">
    <source>
        <dbReference type="ARBA" id="ARBA00022756"/>
    </source>
</evidence>
<comment type="cofactor">
    <cofactor evidence="1 12">
        <name>pyridoxal 5'-phosphate</name>
        <dbReference type="ChEBI" id="CHEBI:597326"/>
    </cofactor>
</comment>
<evidence type="ECO:0000256" key="4">
    <source>
        <dbReference type="ARBA" id="ARBA00011738"/>
    </source>
</evidence>
<dbReference type="RefSeq" id="WP_380860289.1">
    <property type="nucleotide sequence ID" value="NZ_JBHSKM010000024.1"/>
</dbReference>
<evidence type="ECO:0000313" key="15">
    <source>
        <dbReference type="Proteomes" id="UP001596263"/>
    </source>
</evidence>
<comment type="catalytic activity">
    <reaction evidence="11">
        <text>6-carboxyhexanoyl-[ACP] + L-alanine + H(+) = (8S)-8-amino-7-oxononanoate + holo-[ACP] + CO2</text>
        <dbReference type="Rhea" id="RHEA:42288"/>
        <dbReference type="Rhea" id="RHEA-COMP:9685"/>
        <dbReference type="Rhea" id="RHEA-COMP:9955"/>
        <dbReference type="ChEBI" id="CHEBI:15378"/>
        <dbReference type="ChEBI" id="CHEBI:16526"/>
        <dbReference type="ChEBI" id="CHEBI:57972"/>
        <dbReference type="ChEBI" id="CHEBI:64479"/>
        <dbReference type="ChEBI" id="CHEBI:78846"/>
        <dbReference type="ChEBI" id="CHEBI:149468"/>
        <dbReference type="EC" id="2.3.1.47"/>
    </reaction>
</comment>
<keyword evidence="15" id="KW-1185">Reference proteome</keyword>
<dbReference type="Gene3D" id="3.40.640.10">
    <property type="entry name" value="Type I PLP-dependent aspartate aminotransferase-like (Major domain)"/>
    <property type="match status" value="1"/>
</dbReference>
<dbReference type="EC" id="2.3.1.47" evidence="5"/>
<dbReference type="InterPro" id="IPR015421">
    <property type="entry name" value="PyrdxlP-dep_Trfase_major"/>
</dbReference>
<evidence type="ECO:0000256" key="10">
    <source>
        <dbReference type="ARBA" id="ARBA00033381"/>
    </source>
</evidence>
<dbReference type="InterPro" id="IPR050087">
    <property type="entry name" value="AON_synthase_class-II"/>
</dbReference>
<evidence type="ECO:0000256" key="11">
    <source>
        <dbReference type="ARBA" id="ARBA00047715"/>
    </source>
</evidence>
<evidence type="ECO:0000256" key="12">
    <source>
        <dbReference type="RuleBase" id="RU003693"/>
    </source>
</evidence>
<accession>A0ABW0CQI8</accession>
<protein>
    <recommendedName>
        <fullName evidence="5">8-amino-7-oxononanoate synthase</fullName>
        <ecNumber evidence="5">2.3.1.47</ecNumber>
    </recommendedName>
    <alternativeName>
        <fullName evidence="9">7-keto-8-amino-pelargonic acid synthase</fullName>
    </alternativeName>
    <alternativeName>
        <fullName evidence="10">8-amino-7-ketopelargonate synthase</fullName>
    </alternativeName>
</protein>
<dbReference type="InterPro" id="IPR015424">
    <property type="entry name" value="PyrdxlP-dep_Trfase"/>
</dbReference>
<comment type="pathway">
    <text evidence="2">Cofactor biosynthesis; biotin biosynthesis.</text>
</comment>
<keyword evidence="14" id="KW-0012">Acyltransferase</keyword>
<evidence type="ECO:0000256" key="6">
    <source>
        <dbReference type="ARBA" id="ARBA00022679"/>
    </source>
</evidence>
<evidence type="ECO:0000256" key="3">
    <source>
        <dbReference type="ARBA" id="ARBA00010008"/>
    </source>
</evidence>
<comment type="subunit">
    <text evidence="4">Homodimer.</text>
</comment>
<evidence type="ECO:0000256" key="5">
    <source>
        <dbReference type="ARBA" id="ARBA00013187"/>
    </source>
</evidence>
<dbReference type="PANTHER" id="PTHR13693">
    <property type="entry name" value="CLASS II AMINOTRANSFERASE/8-AMINO-7-OXONONANOATE SYNTHASE"/>
    <property type="match status" value="1"/>
</dbReference>
<reference evidence="15" key="1">
    <citation type="journal article" date="2019" name="Int. J. Syst. Evol. Microbiol.">
        <title>The Global Catalogue of Microorganisms (GCM) 10K type strain sequencing project: providing services to taxonomists for standard genome sequencing and annotation.</title>
        <authorList>
            <consortium name="The Broad Institute Genomics Platform"/>
            <consortium name="The Broad Institute Genome Sequencing Center for Infectious Disease"/>
            <person name="Wu L."/>
            <person name="Ma J."/>
        </authorList>
    </citation>
    <scope>NUCLEOTIDE SEQUENCE [LARGE SCALE GENOMIC DNA]</scope>
    <source>
        <strain evidence="15">KCTC 42586</strain>
    </source>
</reference>